<dbReference type="Gene3D" id="3.90.25.10">
    <property type="entry name" value="UDP-galactose 4-epimerase, domain 1"/>
    <property type="match status" value="1"/>
</dbReference>
<evidence type="ECO:0000256" key="8">
    <source>
        <dbReference type="ARBA" id="ARBA00023235"/>
    </source>
</evidence>
<organism evidence="12 13">
    <name type="scientific">Terrihabitans rhizophilus</name>
    <dbReference type="NCBI Taxonomy" id="3092662"/>
    <lineage>
        <taxon>Bacteria</taxon>
        <taxon>Pseudomonadati</taxon>
        <taxon>Pseudomonadota</taxon>
        <taxon>Alphaproteobacteria</taxon>
        <taxon>Hyphomicrobiales</taxon>
        <taxon>Terrihabitans</taxon>
    </lineage>
</organism>
<dbReference type="GO" id="GO:0003978">
    <property type="term" value="F:UDP-glucose 4-epimerase activity"/>
    <property type="evidence" value="ECO:0007669"/>
    <property type="project" value="UniProtKB-EC"/>
</dbReference>
<reference evidence="12 13" key="1">
    <citation type="submission" date="2023-11" db="EMBL/GenBank/DDBJ databases">
        <authorList>
            <person name="Bao R."/>
        </authorList>
    </citation>
    <scope>NUCLEOTIDE SEQUENCE [LARGE SCALE GENOMIC DNA]</scope>
    <source>
        <strain evidence="12 13">PJ23</strain>
    </source>
</reference>
<evidence type="ECO:0000256" key="4">
    <source>
        <dbReference type="ARBA" id="ARBA00007637"/>
    </source>
</evidence>
<dbReference type="PANTHER" id="PTHR43725">
    <property type="entry name" value="UDP-GLUCOSE 4-EPIMERASE"/>
    <property type="match status" value="1"/>
</dbReference>
<gene>
    <name evidence="12" type="primary">galE</name>
    <name evidence="12" type="ORF">SCD90_11390</name>
</gene>
<dbReference type="EMBL" id="JAXAFJ010000006">
    <property type="protein sequence ID" value="MDX6806668.1"/>
    <property type="molecule type" value="Genomic_DNA"/>
</dbReference>
<name>A0ABU4RR64_9HYPH</name>
<feature type="domain" description="NAD-dependent epimerase/dehydratase" evidence="11">
    <location>
        <begin position="3"/>
        <end position="252"/>
    </location>
</feature>
<comment type="subunit">
    <text evidence="10">Homodimer.</text>
</comment>
<dbReference type="SUPFAM" id="SSF51735">
    <property type="entry name" value="NAD(P)-binding Rossmann-fold domains"/>
    <property type="match status" value="1"/>
</dbReference>
<comment type="similarity">
    <text evidence="4 10">Belongs to the NAD(P)-dependent epimerase/dehydratase family.</text>
</comment>
<evidence type="ECO:0000256" key="7">
    <source>
        <dbReference type="ARBA" id="ARBA00023027"/>
    </source>
</evidence>
<comment type="cofactor">
    <cofactor evidence="2 10">
        <name>NAD(+)</name>
        <dbReference type="ChEBI" id="CHEBI:57540"/>
    </cofactor>
</comment>
<evidence type="ECO:0000313" key="12">
    <source>
        <dbReference type="EMBL" id="MDX6806668.1"/>
    </source>
</evidence>
<evidence type="ECO:0000313" key="13">
    <source>
        <dbReference type="Proteomes" id="UP001274321"/>
    </source>
</evidence>
<protein>
    <recommendedName>
        <fullName evidence="6 10">UDP-glucose 4-epimerase</fullName>
        <ecNumber evidence="5 10">5.1.3.2</ecNumber>
    </recommendedName>
</protein>
<evidence type="ECO:0000256" key="2">
    <source>
        <dbReference type="ARBA" id="ARBA00001911"/>
    </source>
</evidence>
<evidence type="ECO:0000256" key="6">
    <source>
        <dbReference type="ARBA" id="ARBA00018569"/>
    </source>
</evidence>
<keyword evidence="7 10" id="KW-0520">NAD</keyword>
<evidence type="ECO:0000259" key="11">
    <source>
        <dbReference type="Pfam" id="PF01370"/>
    </source>
</evidence>
<dbReference type="CDD" id="cd05247">
    <property type="entry name" value="UDP_G4E_1_SDR_e"/>
    <property type="match status" value="1"/>
</dbReference>
<sequence>MNVLVTGGAGYIGSHMVLALLEAGERVVVLDDLSTGYRWAVPPDATFVSGDISDGPFVERLLEEHRIEAIIHFAARIVVPDSVADPLHYYLANTCKSRALFEAAVHAGIRKIVFSSTAAVYGNPISNPVGEDQTPMPVSPYGASKLMSEWMLRDAAAAHDLNYVVLRYFNVAGADPAGRSGQSTPNATHLIKVAVQTALGQRPAIEVFGTDYETRDGTCVRDYIHVTDLIGAHMCALRHLQNGGENAVLNCGYGNGYSVLEVLDSVKRVSGVDFTVNLSPRRPGDPAKIVAQADRIRRTLKWRPEHDNLDLIVQNALDWERRLHNRVHG</sequence>
<evidence type="ECO:0000256" key="1">
    <source>
        <dbReference type="ARBA" id="ARBA00000083"/>
    </source>
</evidence>
<accession>A0ABU4RR64</accession>
<evidence type="ECO:0000256" key="5">
    <source>
        <dbReference type="ARBA" id="ARBA00013189"/>
    </source>
</evidence>
<evidence type="ECO:0000256" key="10">
    <source>
        <dbReference type="RuleBase" id="RU366046"/>
    </source>
</evidence>
<dbReference type="InterPro" id="IPR036291">
    <property type="entry name" value="NAD(P)-bd_dom_sf"/>
</dbReference>
<proteinExistence type="inferred from homology"/>
<dbReference type="NCBIfam" id="TIGR01179">
    <property type="entry name" value="galE"/>
    <property type="match status" value="1"/>
</dbReference>
<comment type="caution">
    <text evidence="12">The sequence shown here is derived from an EMBL/GenBank/DDBJ whole genome shotgun (WGS) entry which is preliminary data.</text>
</comment>
<keyword evidence="8 10" id="KW-0413">Isomerase</keyword>
<dbReference type="Pfam" id="PF01370">
    <property type="entry name" value="Epimerase"/>
    <property type="match status" value="1"/>
</dbReference>
<dbReference type="EC" id="5.1.3.2" evidence="5 10"/>
<dbReference type="Gene3D" id="3.40.50.720">
    <property type="entry name" value="NAD(P)-binding Rossmann-like Domain"/>
    <property type="match status" value="1"/>
</dbReference>
<dbReference type="InterPro" id="IPR005886">
    <property type="entry name" value="UDP_G4E"/>
</dbReference>
<dbReference type="PANTHER" id="PTHR43725:SF53">
    <property type="entry name" value="UDP-ARABINOSE 4-EPIMERASE 1"/>
    <property type="match status" value="1"/>
</dbReference>
<evidence type="ECO:0000256" key="9">
    <source>
        <dbReference type="ARBA" id="ARBA00023277"/>
    </source>
</evidence>
<comment type="pathway">
    <text evidence="3 10">Carbohydrate metabolism; galactose metabolism.</text>
</comment>
<dbReference type="Proteomes" id="UP001274321">
    <property type="component" value="Unassembled WGS sequence"/>
</dbReference>
<keyword evidence="13" id="KW-1185">Reference proteome</keyword>
<keyword evidence="9 10" id="KW-0119">Carbohydrate metabolism</keyword>
<dbReference type="InterPro" id="IPR001509">
    <property type="entry name" value="Epimerase_deHydtase"/>
</dbReference>
<dbReference type="RefSeq" id="WP_319844793.1">
    <property type="nucleotide sequence ID" value="NZ_JAXAFJ010000006.1"/>
</dbReference>
<comment type="catalytic activity">
    <reaction evidence="1 10">
        <text>UDP-alpha-D-glucose = UDP-alpha-D-galactose</text>
        <dbReference type="Rhea" id="RHEA:22168"/>
        <dbReference type="ChEBI" id="CHEBI:58885"/>
        <dbReference type="ChEBI" id="CHEBI:66914"/>
        <dbReference type="EC" id="5.1.3.2"/>
    </reaction>
</comment>
<evidence type="ECO:0000256" key="3">
    <source>
        <dbReference type="ARBA" id="ARBA00004947"/>
    </source>
</evidence>